<protein>
    <submittedName>
        <fullName evidence="3">Bacteriophage peptidoglycan hydrolase</fullName>
    </submittedName>
</protein>
<dbReference type="SUPFAM" id="SSF54001">
    <property type="entry name" value="Cysteine proteinases"/>
    <property type="match status" value="1"/>
</dbReference>
<sequence>MSRIESSIAEMRRLQAIPVHYDMGDRYGNDADGDGRIEYDCSSSVSQALGLSLNNNTETLKSNLPTIGYHQVYDGVDGSIDFERGDVVIWGPRDGSSSLGAFGHVMIMTSPTTMIHCNYGYDGIAETDYNQIWEINERPRETVFRENGQAAAPQPAPMANKSQNLKIYRVDDLQLVNDIWQVRCNDLVPVDFDWTDNGIACEDIDLVDENGNLLADQETKIGSLFVINPNKVVSDGESAYGSGNYYWRNIELAASGRVWLSVWDINHLLYG</sequence>
<dbReference type="Gene3D" id="2.40.50.670">
    <property type="match status" value="1"/>
</dbReference>
<dbReference type="EMBL" id="RJOO01000003">
    <property type="protein sequence ID" value="RSJ23143.1"/>
    <property type="molecule type" value="Genomic_DNA"/>
</dbReference>
<feature type="domain" description="Lytic exoenzyme target recognition" evidence="2">
    <location>
        <begin position="166"/>
        <end position="270"/>
    </location>
</feature>
<dbReference type="GO" id="GO:0016787">
    <property type="term" value="F:hydrolase activity"/>
    <property type="evidence" value="ECO:0007669"/>
    <property type="project" value="UniProtKB-KW"/>
</dbReference>
<accession>A0AAE8G0K7</accession>
<dbReference type="RefSeq" id="WP_125442432.1">
    <property type="nucleotide sequence ID" value="NZ_JALGPV010000003.1"/>
</dbReference>
<feature type="domain" description="Bacteriophage lysin" evidence="1">
    <location>
        <begin position="6"/>
        <end position="150"/>
    </location>
</feature>
<proteinExistence type="predicted"/>
<dbReference type="Gene3D" id="3.90.1720.10">
    <property type="entry name" value="endopeptidase domain like (from Nostoc punctiforme)"/>
    <property type="match status" value="1"/>
</dbReference>
<dbReference type="AlphaFoldDB" id="A0AAE8G0K7"/>
<dbReference type="Proteomes" id="UP000267137">
    <property type="component" value="Unassembled WGS sequence"/>
</dbReference>
<dbReference type="InterPro" id="IPR008044">
    <property type="entry name" value="Phage_lysin"/>
</dbReference>
<evidence type="ECO:0000259" key="2">
    <source>
        <dbReference type="Pfam" id="PF16775"/>
    </source>
</evidence>
<dbReference type="Pfam" id="PF16775">
    <property type="entry name" value="ZoocinA_TRD"/>
    <property type="match status" value="1"/>
</dbReference>
<dbReference type="Pfam" id="PF05382">
    <property type="entry name" value="Amidase_5"/>
    <property type="match status" value="1"/>
</dbReference>
<organism evidence="3 4">
    <name type="scientific">Streptococcus intermedius</name>
    <dbReference type="NCBI Taxonomy" id="1338"/>
    <lineage>
        <taxon>Bacteria</taxon>
        <taxon>Bacillati</taxon>
        <taxon>Bacillota</taxon>
        <taxon>Bacilli</taxon>
        <taxon>Lactobacillales</taxon>
        <taxon>Streptococcaceae</taxon>
        <taxon>Streptococcus</taxon>
        <taxon>Streptococcus anginosus group</taxon>
    </lineage>
</organism>
<evidence type="ECO:0000259" key="1">
    <source>
        <dbReference type="Pfam" id="PF05382"/>
    </source>
</evidence>
<comment type="caution">
    <text evidence="3">The sequence shown here is derived from an EMBL/GenBank/DDBJ whole genome shotgun (WGS) entry which is preliminary data.</text>
</comment>
<evidence type="ECO:0000313" key="4">
    <source>
        <dbReference type="Proteomes" id="UP000267137"/>
    </source>
</evidence>
<evidence type="ECO:0000313" key="3">
    <source>
        <dbReference type="EMBL" id="RSJ23143.1"/>
    </source>
</evidence>
<reference evidence="3 4" key="1">
    <citation type="submission" date="2018-11" db="EMBL/GenBank/DDBJ databases">
        <title>Species Designations Belie Phenotypic and Genotypic Heterogeneity in Oral Streptococci.</title>
        <authorList>
            <person name="Velsko I."/>
        </authorList>
    </citation>
    <scope>NUCLEOTIDE SEQUENCE [LARGE SCALE GENOMIC DNA]</scope>
    <source>
        <strain evidence="3 4">KLC02</strain>
    </source>
</reference>
<keyword evidence="3" id="KW-0378">Hydrolase</keyword>
<dbReference type="InterPro" id="IPR038765">
    <property type="entry name" value="Papain-like_cys_pep_sf"/>
</dbReference>
<gene>
    <name evidence="3" type="ORF">D8827_05685</name>
</gene>
<dbReference type="InterPro" id="IPR038263">
    <property type="entry name" value="Lytic_exo_TRD_sf"/>
</dbReference>
<dbReference type="InterPro" id="IPR031898">
    <property type="entry name" value="ZoocinA_TRD"/>
</dbReference>
<name>A0AAE8G0K7_STRIT</name>